<comment type="subcellular location">
    <subcellularLocation>
        <location evidence="1">Endomembrane system</location>
        <topology evidence="1">Multi-pass membrane protein</topology>
    </subcellularLocation>
</comment>
<dbReference type="GO" id="GO:0030026">
    <property type="term" value="P:intracellular manganese ion homeostasis"/>
    <property type="evidence" value="ECO:0007669"/>
    <property type="project" value="InterPro"/>
</dbReference>
<evidence type="ECO:0000256" key="4">
    <source>
        <dbReference type="ARBA" id="ARBA00023136"/>
    </source>
</evidence>
<feature type="transmembrane region" description="Helical" evidence="5">
    <location>
        <begin position="156"/>
        <end position="174"/>
    </location>
</feature>
<dbReference type="Proteomes" id="UP000177067">
    <property type="component" value="Unassembled WGS sequence"/>
</dbReference>
<dbReference type="Pfam" id="PF01988">
    <property type="entry name" value="VIT1"/>
    <property type="match status" value="1"/>
</dbReference>
<evidence type="ECO:0000313" key="7">
    <source>
        <dbReference type="Proteomes" id="UP000177067"/>
    </source>
</evidence>
<keyword evidence="3 5" id="KW-1133">Transmembrane helix</keyword>
<dbReference type="InterPro" id="IPR008217">
    <property type="entry name" value="Ccc1_fam"/>
</dbReference>
<evidence type="ECO:0008006" key="8">
    <source>
        <dbReference type="Google" id="ProtNLM"/>
    </source>
</evidence>
<proteinExistence type="predicted"/>
<dbReference type="GO" id="GO:0005384">
    <property type="term" value="F:manganese ion transmembrane transporter activity"/>
    <property type="evidence" value="ECO:0007669"/>
    <property type="project" value="InterPro"/>
</dbReference>
<comment type="caution">
    <text evidence="6">The sequence shown here is derived from an EMBL/GenBank/DDBJ whole genome shotgun (WGS) entry which is preliminary data.</text>
</comment>
<organism evidence="6 7">
    <name type="scientific">Candidatus Magasanikbacteria bacterium RIFCSPHIGHO2_01_FULL_33_34</name>
    <dbReference type="NCBI Taxonomy" id="1798671"/>
    <lineage>
        <taxon>Bacteria</taxon>
        <taxon>Candidatus Magasanikiibacteriota</taxon>
    </lineage>
</organism>
<protein>
    <recommendedName>
        <fullName evidence="8">Iron transporter</fullName>
    </recommendedName>
</protein>
<evidence type="ECO:0000256" key="5">
    <source>
        <dbReference type="SAM" id="Phobius"/>
    </source>
</evidence>
<evidence type="ECO:0000256" key="2">
    <source>
        <dbReference type="ARBA" id="ARBA00022692"/>
    </source>
</evidence>
<name>A0A1F6LHA0_9BACT</name>
<feature type="transmembrane region" description="Helical" evidence="5">
    <location>
        <begin position="52"/>
        <end position="75"/>
    </location>
</feature>
<dbReference type="EMBL" id="MFPS01000009">
    <property type="protein sequence ID" value="OGH58726.1"/>
    <property type="molecule type" value="Genomic_DNA"/>
</dbReference>
<dbReference type="PANTHER" id="PTHR31851">
    <property type="entry name" value="FE(2+)/MN(2+) TRANSPORTER PCL1"/>
    <property type="match status" value="1"/>
</dbReference>
<sequence length="238" mass="26557">MTVKFNPDYIHHKNPKLDNSFSEFVFGMEDGMVSTLGTITGIAAATSSHFTVILSGFVIISVESISMAVGSYLSSKSVKSIDERKLSEEKEELNDFPMEEKKELVGMYVVDGWPKELAEKMAEVASKDEKLFLQEMAYRELGIIPEKMKNPLKNGFVMLLSYLFGGIIPVSTYFVFGLPYAIYASIILTLISLFILGVYTTKFSKRNWFKAGFEMFALASVAASVGYVVGQLVEKYFA</sequence>
<dbReference type="GO" id="GO:0012505">
    <property type="term" value="C:endomembrane system"/>
    <property type="evidence" value="ECO:0007669"/>
    <property type="project" value="UniProtKB-SubCell"/>
</dbReference>
<evidence type="ECO:0000256" key="3">
    <source>
        <dbReference type="ARBA" id="ARBA00022989"/>
    </source>
</evidence>
<dbReference type="AlphaFoldDB" id="A0A1F6LHA0"/>
<accession>A0A1F6LHA0</accession>
<evidence type="ECO:0000256" key="1">
    <source>
        <dbReference type="ARBA" id="ARBA00004127"/>
    </source>
</evidence>
<keyword evidence="2 5" id="KW-0812">Transmembrane</keyword>
<gene>
    <name evidence="6" type="ORF">A2725_03450</name>
</gene>
<feature type="transmembrane region" description="Helical" evidence="5">
    <location>
        <begin position="211"/>
        <end position="233"/>
    </location>
</feature>
<reference evidence="6 7" key="1">
    <citation type="journal article" date="2016" name="Nat. Commun.">
        <title>Thousands of microbial genomes shed light on interconnected biogeochemical processes in an aquifer system.</title>
        <authorList>
            <person name="Anantharaman K."/>
            <person name="Brown C.T."/>
            <person name="Hug L.A."/>
            <person name="Sharon I."/>
            <person name="Castelle C.J."/>
            <person name="Probst A.J."/>
            <person name="Thomas B.C."/>
            <person name="Singh A."/>
            <person name="Wilkins M.J."/>
            <person name="Karaoz U."/>
            <person name="Brodie E.L."/>
            <person name="Williams K.H."/>
            <person name="Hubbard S.S."/>
            <person name="Banfield J.F."/>
        </authorList>
    </citation>
    <scope>NUCLEOTIDE SEQUENCE [LARGE SCALE GENOMIC DNA]</scope>
</reference>
<keyword evidence="4 5" id="KW-0472">Membrane</keyword>
<feature type="transmembrane region" description="Helical" evidence="5">
    <location>
        <begin position="180"/>
        <end position="199"/>
    </location>
</feature>
<evidence type="ECO:0000313" key="6">
    <source>
        <dbReference type="EMBL" id="OGH58726.1"/>
    </source>
</evidence>